<dbReference type="SUPFAM" id="SSF53686">
    <property type="entry name" value="Tryptophan synthase beta subunit-like PLP-dependent enzymes"/>
    <property type="match status" value="1"/>
</dbReference>
<dbReference type="InterPro" id="IPR036052">
    <property type="entry name" value="TrpB-like_PALP_sf"/>
</dbReference>
<dbReference type="InterPro" id="IPR001926">
    <property type="entry name" value="TrpB-like_PALP"/>
</dbReference>
<dbReference type="Gene3D" id="3.90.1380.10">
    <property type="entry name" value="Threonine synthase, N-terminal domain"/>
    <property type="match status" value="1"/>
</dbReference>
<comment type="cofactor">
    <cofactor evidence="1">
        <name>pyridoxal 5'-phosphate</name>
        <dbReference type="ChEBI" id="CHEBI:597326"/>
    </cofactor>
</comment>
<name>A0A3M3UCH8_PSESJ</name>
<gene>
    <name evidence="5" type="ORF">ALQ44_01079</name>
</gene>
<accession>A0A3M3UCH8</accession>
<evidence type="ECO:0000259" key="4">
    <source>
        <dbReference type="Pfam" id="PF14821"/>
    </source>
</evidence>
<dbReference type="InterPro" id="IPR029144">
    <property type="entry name" value="Thr_synth_N"/>
</dbReference>
<comment type="caution">
    <text evidence="5">The sequence shown here is derived from an EMBL/GenBank/DDBJ whole genome shotgun (WGS) entry which is preliminary data.</text>
</comment>
<dbReference type="AlphaFoldDB" id="A0A3M3UCH8"/>
<keyword evidence="2" id="KW-0663">Pyridoxal phosphate</keyword>
<reference evidence="5 6" key="1">
    <citation type="submission" date="2018-08" db="EMBL/GenBank/DDBJ databases">
        <title>Recombination of ecologically and evolutionarily significant loci maintains genetic cohesion in the Pseudomonas syringae species complex.</title>
        <authorList>
            <person name="Dillon M."/>
            <person name="Thakur S."/>
            <person name="Almeida R.N.D."/>
            <person name="Weir B.S."/>
            <person name="Guttman D.S."/>
        </authorList>
    </citation>
    <scope>NUCLEOTIDE SEQUENCE [LARGE SCALE GENOMIC DNA]</scope>
    <source>
        <strain evidence="5 6">ICMP 2788</strain>
    </source>
</reference>
<dbReference type="EMBL" id="RBPQ01000070">
    <property type="protein sequence ID" value="RMO30880.1"/>
    <property type="molecule type" value="Genomic_DNA"/>
</dbReference>
<organism evidence="5 6">
    <name type="scientific">Pseudomonas syringae pv. pisi</name>
    <dbReference type="NCBI Taxonomy" id="59510"/>
    <lineage>
        <taxon>Bacteria</taxon>
        <taxon>Pseudomonadati</taxon>
        <taxon>Pseudomonadota</taxon>
        <taxon>Gammaproteobacteria</taxon>
        <taxon>Pseudomonadales</taxon>
        <taxon>Pseudomonadaceae</taxon>
        <taxon>Pseudomonas</taxon>
        <taxon>Pseudomonas syringae</taxon>
    </lineage>
</organism>
<dbReference type="InterPro" id="IPR037158">
    <property type="entry name" value="Thr_synth_N_sf"/>
</dbReference>
<protein>
    <submittedName>
        <fullName evidence="5">Threonine synthase</fullName>
    </submittedName>
</protein>
<dbReference type="Pfam" id="PF00291">
    <property type="entry name" value="PALP"/>
    <property type="match status" value="1"/>
</dbReference>
<dbReference type="PANTHER" id="PTHR42690">
    <property type="entry name" value="THREONINE SYNTHASE FAMILY MEMBER"/>
    <property type="match status" value="1"/>
</dbReference>
<dbReference type="Gene3D" id="3.40.50.1100">
    <property type="match status" value="2"/>
</dbReference>
<evidence type="ECO:0000259" key="3">
    <source>
        <dbReference type="Pfam" id="PF00291"/>
    </source>
</evidence>
<evidence type="ECO:0000256" key="2">
    <source>
        <dbReference type="ARBA" id="ARBA00022898"/>
    </source>
</evidence>
<evidence type="ECO:0000313" key="5">
    <source>
        <dbReference type="EMBL" id="RMO30880.1"/>
    </source>
</evidence>
<sequence length="482" mass="53176">MPKVNRHPLVISALAQRKRAILLGENMNYVSTRGSAEPTDFRSVVLSGVASDGGLYVPQHLPHFDSEKIASWTWLAFDELAFRVISNFIGGEIEDATLRNILKECYQCFDHRAVAPLQQIGPNEWVLQLHYGPTRASKDFAAQLQARLVAHLLTPSSQAIVIGATNGDTGLAAIEAFQNVSNVQVVVLYPRDGVPTDRLAELMASSSDHVHLLEVDGSFDDCQTLVSKVLKAWPRADILPISFNSTNWVGVLAQIVFFFHSALQLGGGTRPVGFSIPGASFAEIYACYIAQKMGLAINQVIVSTNANDALHRFINQNSYATREVTHSLSPGMDFSLFSNLERFIWELYEHDSEAVQTLMSTFEDEGKLSIGNKQWLRARMLFDSYAVADEQVREEVLTIFREAGTAVDPQTATGALAARLYRRSLASPMVTLAQLAPSKSSQLLAELEVWIPKVRAVPTVSVDRVVLSKGDVDRLSRFLQDV</sequence>
<dbReference type="Proteomes" id="UP000276886">
    <property type="component" value="Unassembled WGS sequence"/>
</dbReference>
<dbReference type="Pfam" id="PF14821">
    <property type="entry name" value="Thr_synth_N"/>
    <property type="match status" value="1"/>
</dbReference>
<feature type="domain" description="Tryptophan synthase beta chain-like PALP" evidence="3">
    <location>
        <begin position="118"/>
        <end position="425"/>
    </location>
</feature>
<dbReference type="InterPro" id="IPR051166">
    <property type="entry name" value="Threonine_Synthase"/>
</dbReference>
<evidence type="ECO:0000313" key="6">
    <source>
        <dbReference type="Proteomes" id="UP000276886"/>
    </source>
</evidence>
<dbReference type="PANTHER" id="PTHR42690:SF1">
    <property type="entry name" value="THREONINE SYNTHASE-LIKE 2"/>
    <property type="match status" value="1"/>
</dbReference>
<feature type="domain" description="Threonine synthase N-terminal" evidence="4">
    <location>
        <begin position="28"/>
        <end position="106"/>
    </location>
</feature>
<proteinExistence type="predicted"/>
<evidence type="ECO:0000256" key="1">
    <source>
        <dbReference type="ARBA" id="ARBA00001933"/>
    </source>
</evidence>